<dbReference type="WBParaSite" id="RSKR_0000835300.1">
    <property type="protein sequence ID" value="RSKR_0000835300.1"/>
    <property type="gene ID" value="RSKR_0000835300"/>
</dbReference>
<protein>
    <submittedName>
        <fullName evidence="2">Transthyretin-like family protein</fullName>
    </submittedName>
</protein>
<evidence type="ECO:0000313" key="2">
    <source>
        <dbReference type="WBParaSite" id="RSKR_0000835300.1"/>
    </source>
</evidence>
<reference evidence="2" key="1">
    <citation type="submission" date="2016-11" db="UniProtKB">
        <authorList>
            <consortium name="WormBaseParasite"/>
        </authorList>
    </citation>
    <scope>IDENTIFICATION</scope>
    <source>
        <strain evidence="2">KR3021</strain>
    </source>
</reference>
<organism evidence="1 2">
    <name type="scientific">Rhabditophanes sp. KR3021</name>
    <dbReference type="NCBI Taxonomy" id="114890"/>
    <lineage>
        <taxon>Eukaryota</taxon>
        <taxon>Metazoa</taxon>
        <taxon>Ecdysozoa</taxon>
        <taxon>Nematoda</taxon>
        <taxon>Chromadorea</taxon>
        <taxon>Rhabditida</taxon>
        <taxon>Tylenchina</taxon>
        <taxon>Panagrolaimomorpha</taxon>
        <taxon>Strongyloidoidea</taxon>
        <taxon>Alloionematidae</taxon>
        <taxon>Rhabditophanes</taxon>
    </lineage>
</organism>
<dbReference type="Proteomes" id="UP000095286">
    <property type="component" value="Unplaced"/>
</dbReference>
<sequence>MYYRIITTNVITLISLLFVVNGNNVPSQGLQSIKVKGRLLCGSEPAIQVRIKLVDQDFGPDQDDDLAQGYTDNLGYFDLSGSTQELSTIDPHILIFHDCNDGFVVSCSI</sequence>
<accession>A0AC35U6Y1</accession>
<name>A0AC35U6Y1_9BILA</name>
<proteinExistence type="predicted"/>
<evidence type="ECO:0000313" key="1">
    <source>
        <dbReference type="Proteomes" id="UP000095286"/>
    </source>
</evidence>